<gene>
    <name evidence="1" type="ORF">DVH24_025582</name>
</gene>
<evidence type="ECO:0000313" key="1">
    <source>
        <dbReference type="EMBL" id="RXH72081.1"/>
    </source>
</evidence>
<evidence type="ECO:0000313" key="2">
    <source>
        <dbReference type="Proteomes" id="UP000290289"/>
    </source>
</evidence>
<proteinExistence type="predicted"/>
<comment type="caution">
    <text evidence="1">The sequence shown here is derived from an EMBL/GenBank/DDBJ whole genome shotgun (WGS) entry which is preliminary data.</text>
</comment>
<reference evidence="1 2" key="1">
    <citation type="submission" date="2018-10" db="EMBL/GenBank/DDBJ databases">
        <title>A high-quality apple genome assembly.</title>
        <authorList>
            <person name="Hu J."/>
        </authorList>
    </citation>
    <scope>NUCLEOTIDE SEQUENCE [LARGE SCALE GENOMIC DNA]</scope>
    <source>
        <strain evidence="2">cv. HFTH1</strain>
        <tissue evidence="1">Young leaf</tissue>
    </source>
</reference>
<dbReference type="EMBL" id="RDQH01000342">
    <property type="protein sequence ID" value="RXH72081.1"/>
    <property type="molecule type" value="Genomic_DNA"/>
</dbReference>
<organism evidence="1 2">
    <name type="scientific">Malus domestica</name>
    <name type="common">Apple</name>
    <name type="synonym">Pyrus malus</name>
    <dbReference type="NCBI Taxonomy" id="3750"/>
    <lineage>
        <taxon>Eukaryota</taxon>
        <taxon>Viridiplantae</taxon>
        <taxon>Streptophyta</taxon>
        <taxon>Embryophyta</taxon>
        <taxon>Tracheophyta</taxon>
        <taxon>Spermatophyta</taxon>
        <taxon>Magnoliopsida</taxon>
        <taxon>eudicotyledons</taxon>
        <taxon>Gunneridae</taxon>
        <taxon>Pentapetalae</taxon>
        <taxon>rosids</taxon>
        <taxon>fabids</taxon>
        <taxon>Rosales</taxon>
        <taxon>Rosaceae</taxon>
        <taxon>Amygdaloideae</taxon>
        <taxon>Maleae</taxon>
        <taxon>Malus</taxon>
    </lineage>
</organism>
<dbReference type="AlphaFoldDB" id="A0A498HSF2"/>
<sequence length="99" mass="11126">MSLPMIDDMVEAVGYSERFINYYYKIPNMDFCNGLKPIQSGSEVQTISEGDVRPTPLKPRRYMGLLAIERPEVDDCCTSQLVQTCVIEVGERNADSGND</sequence>
<accession>A0A498HSF2</accession>
<name>A0A498HSF2_MALDO</name>
<protein>
    <submittedName>
        <fullName evidence="1">Uncharacterized protein</fullName>
    </submittedName>
</protein>
<keyword evidence="2" id="KW-1185">Reference proteome</keyword>
<dbReference type="Proteomes" id="UP000290289">
    <property type="component" value="Chromosome 16"/>
</dbReference>